<name>A0A9X2AKW4_9FLAO</name>
<evidence type="ECO:0000313" key="2">
    <source>
        <dbReference type="Proteomes" id="UP001139369"/>
    </source>
</evidence>
<dbReference type="RefSeq" id="WP_242179029.1">
    <property type="nucleotide sequence ID" value="NZ_JAKQYM010000009.1"/>
</dbReference>
<reference evidence="1" key="1">
    <citation type="submission" date="2022-02" db="EMBL/GenBank/DDBJ databases">
        <title>Polaribacter sp. MSW13, isolated from seawater.</title>
        <authorList>
            <person name="Kristyanto S."/>
            <person name="Jung J."/>
            <person name="Jeon C.O."/>
        </authorList>
    </citation>
    <scope>NUCLEOTIDE SEQUENCE</scope>
    <source>
        <strain evidence="1">MSW13</strain>
    </source>
</reference>
<proteinExistence type="predicted"/>
<accession>A0A9X2AKW4</accession>
<dbReference type="InterPro" id="IPR021341">
    <property type="entry name" value="DUF2958"/>
</dbReference>
<keyword evidence="2" id="KW-1185">Reference proteome</keyword>
<evidence type="ECO:0000313" key="1">
    <source>
        <dbReference type="EMBL" id="MCI2229918.1"/>
    </source>
</evidence>
<dbReference type="Pfam" id="PF11171">
    <property type="entry name" value="DUF2958"/>
    <property type="match status" value="1"/>
</dbReference>
<dbReference type="AlphaFoldDB" id="A0A9X2AKW4"/>
<dbReference type="EMBL" id="JAKQYM010000009">
    <property type="protein sequence ID" value="MCI2229918.1"/>
    <property type="molecule type" value="Genomic_DNA"/>
</dbReference>
<protein>
    <submittedName>
        <fullName evidence="1">DUF2958 domain-containing protein</fullName>
    </submittedName>
</protein>
<dbReference type="Proteomes" id="UP001139369">
    <property type="component" value="Unassembled WGS sequence"/>
</dbReference>
<sequence length="123" mass="14527">MKLITKTLKERFQEVGDQSEKENPTFVAKFFNPCGSQTWYASEYFPEHNICKGYVTGMYVDEWGTFSISELENLTLPFGLKIERDIHFKEITFEDLTKPKTQKRESELKGIKEYKEQKGELER</sequence>
<comment type="caution">
    <text evidence="1">The sequence shown here is derived from an EMBL/GenBank/DDBJ whole genome shotgun (WGS) entry which is preliminary data.</text>
</comment>
<organism evidence="1 2">
    <name type="scientific">Polaribacter marinus</name>
    <dbReference type="NCBI Taxonomy" id="2916838"/>
    <lineage>
        <taxon>Bacteria</taxon>
        <taxon>Pseudomonadati</taxon>
        <taxon>Bacteroidota</taxon>
        <taxon>Flavobacteriia</taxon>
        <taxon>Flavobacteriales</taxon>
        <taxon>Flavobacteriaceae</taxon>
    </lineage>
</organism>
<gene>
    <name evidence="1" type="ORF">MC378_12140</name>
</gene>